<sequence>MHLSRELCVQGIPGAGRGAVATQDIAESTEILCSSQPVAYVVFKNYKKEVCAQCFSYDNGRTLPVRDVLHGKVFCSSQCERLWNDEQGPLGREAWAKLQKFALPYIQSNDAVSFPGPSEINQKWSEAESKSQGRLADPDIMAFFLSAVLCHRNHPSEWQQILDLAQDDQPYSSHHDLQVHCDSFAQLSGLIPSELRQSCMATLCQIATKAASHNAFGIRVGGHGEEYAGWGVYPLASYFNHSCRPNVSKQRVGRGWVFTAARPIAAGEECCISYIGGEEEELDTRARRAKLKQSWAFECACERCTFGPG</sequence>
<dbReference type="InterPro" id="IPR001214">
    <property type="entry name" value="SET_dom"/>
</dbReference>
<feature type="domain" description="SET" evidence="1">
    <location>
        <begin position="5"/>
        <end position="275"/>
    </location>
</feature>
<dbReference type="Pfam" id="PF00856">
    <property type="entry name" value="SET"/>
    <property type="match status" value="1"/>
</dbReference>
<reference evidence="2" key="1">
    <citation type="journal article" date="2020" name="Stud. Mycol.">
        <title>101 Dothideomycetes genomes: a test case for predicting lifestyles and emergence of pathogens.</title>
        <authorList>
            <person name="Haridas S."/>
            <person name="Albert R."/>
            <person name="Binder M."/>
            <person name="Bloem J."/>
            <person name="Labutti K."/>
            <person name="Salamov A."/>
            <person name="Andreopoulos B."/>
            <person name="Baker S."/>
            <person name="Barry K."/>
            <person name="Bills G."/>
            <person name="Bluhm B."/>
            <person name="Cannon C."/>
            <person name="Castanera R."/>
            <person name="Culley D."/>
            <person name="Daum C."/>
            <person name="Ezra D."/>
            <person name="Gonzalez J."/>
            <person name="Henrissat B."/>
            <person name="Kuo A."/>
            <person name="Liang C."/>
            <person name="Lipzen A."/>
            <person name="Lutzoni F."/>
            <person name="Magnuson J."/>
            <person name="Mondo S."/>
            <person name="Nolan M."/>
            <person name="Ohm R."/>
            <person name="Pangilinan J."/>
            <person name="Park H.-J."/>
            <person name="Ramirez L."/>
            <person name="Alfaro M."/>
            <person name="Sun H."/>
            <person name="Tritt A."/>
            <person name="Yoshinaga Y."/>
            <person name="Zwiers L.-H."/>
            <person name="Turgeon B."/>
            <person name="Goodwin S."/>
            <person name="Spatafora J."/>
            <person name="Crous P."/>
            <person name="Grigoriev I."/>
        </authorList>
    </citation>
    <scope>NUCLEOTIDE SEQUENCE</scope>
    <source>
        <strain evidence="2">CBS 480.64</strain>
    </source>
</reference>
<dbReference type="PANTHER" id="PTHR12197">
    <property type="entry name" value="HISTONE-LYSINE N-METHYLTRANSFERASE SMYD"/>
    <property type="match status" value="1"/>
</dbReference>
<evidence type="ECO:0000313" key="2">
    <source>
        <dbReference type="EMBL" id="KAF2860849.1"/>
    </source>
</evidence>
<dbReference type="InterPro" id="IPR050869">
    <property type="entry name" value="H3K4_H4K5_MeTrfase"/>
</dbReference>
<dbReference type="Gene3D" id="2.170.270.10">
    <property type="entry name" value="SET domain"/>
    <property type="match status" value="1"/>
</dbReference>
<proteinExistence type="predicted"/>
<dbReference type="SMART" id="SM00317">
    <property type="entry name" value="SET"/>
    <property type="match status" value="1"/>
</dbReference>
<accession>A0A6A7C1G1</accession>
<dbReference type="AlphaFoldDB" id="A0A6A7C1G1"/>
<dbReference type="PROSITE" id="PS50280">
    <property type="entry name" value="SET"/>
    <property type="match status" value="1"/>
</dbReference>
<dbReference type="PANTHER" id="PTHR12197:SF294">
    <property type="entry name" value="POTENTIAL PROTEIN LYSINE METHYLTRANSFERASE SET6"/>
    <property type="match status" value="1"/>
</dbReference>
<dbReference type="Proteomes" id="UP000799421">
    <property type="component" value="Unassembled WGS sequence"/>
</dbReference>
<dbReference type="OrthoDB" id="1028014at2759"/>
<evidence type="ECO:0000259" key="1">
    <source>
        <dbReference type="PROSITE" id="PS50280"/>
    </source>
</evidence>
<evidence type="ECO:0000313" key="3">
    <source>
        <dbReference type="Proteomes" id="UP000799421"/>
    </source>
</evidence>
<name>A0A6A7C1G1_9PEZI</name>
<dbReference type="GO" id="GO:0005634">
    <property type="term" value="C:nucleus"/>
    <property type="evidence" value="ECO:0007669"/>
    <property type="project" value="TreeGrafter"/>
</dbReference>
<dbReference type="Gene3D" id="1.10.220.160">
    <property type="match status" value="1"/>
</dbReference>
<dbReference type="Gene3D" id="6.10.140.2220">
    <property type="match status" value="1"/>
</dbReference>
<protein>
    <submittedName>
        <fullName evidence="2">SET domain-containing protein</fullName>
    </submittedName>
</protein>
<dbReference type="CDD" id="cd20071">
    <property type="entry name" value="SET_SMYD"/>
    <property type="match status" value="1"/>
</dbReference>
<keyword evidence="3" id="KW-1185">Reference proteome</keyword>
<dbReference type="InterPro" id="IPR046341">
    <property type="entry name" value="SET_dom_sf"/>
</dbReference>
<dbReference type="EMBL" id="MU005978">
    <property type="protein sequence ID" value="KAF2860849.1"/>
    <property type="molecule type" value="Genomic_DNA"/>
</dbReference>
<dbReference type="SUPFAM" id="SSF82199">
    <property type="entry name" value="SET domain"/>
    <property type="match status" value="1"/>
</dbReference>
<gene>
    <name evidence="2" type="ORF">K470DRAFT_257626</name>
</gene>
<organism evidence="2 3">
    <name type="scientific">Piedraia hortae CBS 480.64</name>
    <dbReference type="NCBI Taxonomy" id="1314780"/>
    <lineage>
        <taxon>Eukaryota</taxon>
        <taxon>Fungi</taxon>
        <taxon>Dikarya</taxon>
        <taxon>Ascomycota</taxon>
        <taxon>Pezizomycotina</taxon>
        <taxon>Dothideomycetes</taxon>
        <taxon>Dothideomycetidae</taxon>
        <taxon>Capnodiales</taxon>
        <taxon>Piedraiaceae</taxon>
        <taxon>Piedraia</taxon>
    </lineage>
</organism>